<evidence type="ECO:0000256" key="6">
    <source>
        <dbReference type="ARBA" id="ARBA00023136"/>
    </source>
</evidence>
<dbReference type="Gene3D" id="1.20.1070.10">
    <property type="entry name" value="Rhodopsin 7-helix transmembrane proteins"/>
    <property type="match status" value="1"/>
</dbReference>
<dbReference type="AlphaFoldDB" id="A0A834VD22"/>
<dbReference type="InterPro" id="IPR017452">
    <property type="entry name" value="GPCR_Rhodpsn_7TM"/>
</dbReference>
<evidence type="ECO:0000256" key="9">
    <source>
        <dbReference type="RuleBase" id="RU000688"/>
    </source>
</evidence>
<accession>A0A834VD22</accession>
<dbReference type="EnsemblMetazoa" id="SSS_1759s_mrna">
    <property type="protein sequence ID" value="KAF7491130.1"/>
    <property type="gene ID" value="SSS_1759"/>
</dbReference>
<feature type="transmembrane region" description="Helical" evidence="10">
    <location>
        <begin position="351"/>
        <end position="369"/>
    </location>
</feature>
<evidence type="ECO:0000313" key="14">
    <source>
        <dbReference type="Proteomes" id="UP000070412"/>
    </source>
</evidence>
<evidence type="ECO:0000256" key="2">
    <source>
        <dbReference type="ARBA" id="ARBA00010663"/>
    </source>
</evidence>
<evidence type="ECO:0000256" key="7">
    <source>
        <dbReference type="ARBA" id="ARBA00023170"/>
    </source>
</evidence>
<organism evidence="12">
    <name type="scientific">Sarcoptes scabiei</name>
    <name type="common">Itch mite</name>
    <name type="synonym">Acarus scabiei</name>
    <dbReference type="NCBI Taxonomy" id="52283"/>
    <lineage>
        <taxon>Eukaryota</taxon>
        <taxon>Metazoa</taxon>
        <taxon>Ecdysozoa</taxon>
        <taxon>Arthropoda</taxon>
        <taxon>Chelicerata</taxon>
        <taxon>Arachnida</taxon>
        <taxon>Acari</taxon>
        <taxon>Acariformes</taxon>
        <taxon>Sarcoptiformes</taxon>
        <taxon>Astigmata</taxon>
        <taxon>Psoroptidia</taxon>
        <taxon>Sarcoptoidea</taxon>
        <taxon>Sarcoptidae</taxon>
        <taxon>Sarcoptinae</taxon>
        <taxon>Sarcoptes</taxon>
    </lineage>
</organism>
<evidence type="ECO:0000256" key="10">
    <source>
        <dbReference type="SAM" id="Phobius"/>
    </source>
</evidence>
<reference evidence="13" key="3">
    <citation type="submission" date="2022-06" db="UniProtKB">
        <authorList>
            <consortium name="EnsemblMetazoa"/>
        </authorList>
    </citation>
    <scope>IDENTIFICATION</scope>
</reference>
<dbReference type="EMBL" id="WVUK01000061">
    <property type="protein sequence ID" value="KAF7491130.1"/>
    <property type="molecule type" value="Genomic_DNA"/>
</dbReference>
<protein>
    <submittedName>
        <fullName evidence="12">Neuropeptide Y receptor type 1</fullName>
    </submittedName>
</protein>
<dbReference type="OrthoDB" id="9046662at2759"/>
<sequence length="537" mass="62917">MLTIRFYCGVKFKIKFKTMSSDRIDEMNFSRDLLFVNQSFQIFLRYHHQWKHYLDLIERSIDLNLAFKIFLYIAYLLVFLLGISGNILVCYVVFRQSSMRSVTNIFIANLALSDILLCLFAVPFTPLYLLIYKEWIFGSIFCRLVPFFQGVSVYTSVLTLMLISIERYMVIIHPFKRHFTVSECVKAIYLIWLAAFILTLPYGIFIDVIPIPIPVPKLFKSSSSSISAFTSTTIAPETSALSSEQSSTINSRNSSRPLNLNQSLETFQEMLINLHNNKIKWYCDEVWPDDRLRLAFGITTTVMQFAIPFLIITFCYLKVVLRLWDRMQNRLGARNYSSQRQWFEKERARRTNLMLIFMVCIFVISWLPLNTYNLIEDFYIPVTYWKHSRAIFMTFHLIAMSSTCYNPFIYTWLNDAFRKEFNRIFQPLLNDLNWFLYLVCDKRKKSNKDLNDWTRHSSAINNQIVSSGIQLNKLGDSAGATRLNHSKIDNTGEMISMTNVETTTNMVTNLESINEIELQESLFITSLQNRNSECFDD</sequence>
<dbReference type="SUPFAM" id="SSF81321">
    <property type="entry name" value="Family A G protein-coupled receptor-like"/>
    <property type="match status" value="2"/>
</dbReference>
<dbReference type="PRINTS" id="PR00237">
    <property type="entry name" value="GPCRRHODOPSN"/>
</dbReference>
<reference evidence="14" key="1">
    <citation type="journal article" date="2020" name="PLoS Negl. Trop. Dis.">
        <title>High-quality nuclear genome for Sarcoptes scabiei-A critical resource for a neglected parasite.</title>
        <authorList>
            <person name="Korhonen P.K."/>
            <person name="Gasser R.B."/>
            <person name="Ma G."/>
            <person name="Wang T."/>
            <person name="Stroehlein A.J."/>
            <person name="Young N.D."/>
            <person name="Ang C.S."/>
            <person name="Fernando D.D."/>
            <person name="Lu H.C."/>
            <person name="Taylor S."/>
            <person name="Reynolds S.L."/>
            <person name="Mofiz E."/>
            <person name="Najaraj S.H."/>
            <person name="Gowda H."/>
            <person name="Madugundu A."/>
            <person name="Renuse S."/>
            <person name="Holt D."/>
            <person name="Pandey A."/>
            <person name="Papenfuss A.T."/>
            <person name="Fischer K."/>
        </authorList>
    </citation>
    <scope>NUCLEOTIDE SEQUENCE [LARGE SCALE GENOMIC DNA]</scope>
</reference>
<keyword evidence="14" id="KW-1185">Reference proteome</keyword>
<dbReference type="GO" id="GO:0004983">
    <property type="term" value="F:neuropeptide Y receptor activity"/>
    <property type="evidence" value="ECO:0007669"/>
    <property type="project" value="InterPro"/>
</dbReference>
<evidence type="ECO:0000313" key="12">
    <source>
        <dbReference type="EMBL" id="KAF7491130.1"/>
    </source>
</evidence>
<feature type="transmembrane region" description="Helical" evidence="10">
    <location>
        <begin position="389"/>
        <end position="413"/>
    </location>
</feature>
<dbReference type="Proteomes" id="UP000070412">
    <property type="component" value="Unassembled WGS sequence"/>
</dbReference>
<evidence type="ECO:0000313" key="13">
    <source>
        <dbReference type="EnsemblMetazoa" id="KAF7491130.1"/>
    </source>
</evidence>
<dbReference type="SMART" id="SM01381">
    <property type="entry name" value="7TM_GPCR_Srsx"/>
    <property type="match status" value="1"/>
</dbReference>
<dbReference type="Pfam" id="PF00001">
    <property type="entry name" value="7tm_1"/>
    <property type="match status" value="2"/>
</dbReference>
<feature type="domain" description="G-protein coupled receptors family 1 profile" evidence="11">
    <location>
        <begin position="85"/>
        <end position="410"/>
    </location>
</feature>
<evidence type="ECO:0000256" key="1">
    <source>
        <dbReference type="ARBA" id="ARBA00004141"/>
    </source>
</evidence>
<dbReference type="PANTHER" id="PTHR24235">
    <property type="entry name" value="NEUROPEPTIDE Y RECEPTOR"/>
    <property type="match status" value="1"/>
</dbReference>
<name>A0A834VD22_SARSC</name>
<dbReference type="InterPro" id="IPR000611">
    <property type="entry name" value="NPY_rcpt"/>
</dbReference>
<comment type="subcellular location">
    <subcellularLocation>
        <location evidence="1">Membrane</location>
        <topology evidence="1">Multi-pass membrane protein</topology>
    </subcellularLocation>
</comment>
<keyword evidence="3 9" id="KW-0812">Transmembrane</keyword>
<feature type="transmembrane region" description="Helical" evidence="10">
    <location>
        <begin position="151"/>
        <end position="175"/>
    </location>
</feature>
<keyword evidence="4 10" id="KW-1133">Transmembrane helix</keyword>
<evidence type="ECO:0000256" key="5">
    <source>
        <dbReference type="ARBA" id="ARBA00023040"/>
    </source>
</evidence>
<proteinExistence type="inferred from homology"/>
<evidence type="ECO:0000256" key="3">
    <source>
        <dbReference type="ARBA" id="ARBA00022692"/>
    </source>
</evidence>
<dbReference type="GO" id="GO:0043005">
    <property type="term" value="C:neuron projection"/>
    <property type="evidence" value="ECO:0007669"/>
    <property type="project" value="TreeGrafter"/>
</dbReference>
<dbReference type="PRINTS" id="PR01012">
    <property type="entry name" value="NRPEPTIDEYR"/>
</dbReference>
<dbReference type="GO" id="GO:0042923">
    <property type="term" value="F:neuropeptide binding"/>
    <property type="evidence" value="ECO:0007669"/>
    <property type="project" value="TreeGrafter"/>
</dbReference>
<evidence type="ECO:0000259" key="11">
    <source>
        <dbReference type="PROSITE" id="PS50262"/>
    </source>
</evidence>
<feature type="transmembrane region" description="Helical" evidence="10">
    <location>
        <begin position="106"/>
        <end position="131"/>
    </location>
</feature>
<keyword evidence="8 9" id="KW-0807">Transducer</keyword>
<keyword evidence="5 9" id="KW-0297">G-protein coupled receptor</keyword>
<feature type="transmembrane region" description="Helical" evidence="10">
    <location>
        <begin position="187"/>
        <end position="213"/>
    </location>
</feature>
<dbReference type="PROSITE" id="PS50262">
    <property type="entry name" value="G_PROTEIN_RECEP_F1_2"/>
    <property type="match status" value="1"/>
</dbReference>
<keyword evidence="7 9" id="KW-0675">Receptor</keyword>
<dbReference type="CDD" id="cd15203">
    <property type="entry name" value="7tmA_NPYR-like"/>
    <property type="match status" value="1"/>
</dbReference>
<evidence type="ECO:0000256" key="4">
    <source>
        <dbReference type="ARBA" id="ARBA00022989"/>
    </source>
</evidence>
<gene>
    <name evidence="12" type="ORF">SSS_1759</name>
</gene>
<reference evidence="12" key="2">
    <citation type="submission" date="2020-01" db="EMBL/GenBank/DDBJ databases">
        <authorList>
            <person name="Korhonen P.K.K."/>
            <person name="Guangxu M.G."/>
            <person name="Wang T.W."/>
            <person name="Stroehlein A.J.S."/>
            <person name="Young N.D."/>
            <person name="Ang C.-S.A."/>
            <person name="Fernando D.W.F."/>
            <person name="Lu H.L."/>
            <person name="Taylor S.T."/>
            <person name="Ehtesham M.E.M."/>
            <person name="Najaraj S.H.N."/>
            <person name="Harsha G.H.G."/>
            <person name="Madugundu A.M."/>
            <person name="Renuse S.R."/>
            <person name="Holt D.H."/>
            <person name="Pandey A.P."/>
            <person name="Papenfuss A.P."/>
            <person name="Gasser R.B.G."/>
            <person name="Fischer K.F."/>
        </authorList>
    </citation>
    <scope>NUCLEOTIDE SEQUENCE</scope>
    <source>
        <strain evidence="12">SSS_KF_BRIS2020</strain>
    </source>
</reference>
<comment type="similarity">
    <text evidence="2 9">Belongs to the G-protein coupled receptor 1 family.</text>
</comment>
<dbReference type="PANTHER" id="PTHR24235:SF29">
    <property type="entry name" value="GH23382P"/>
    <property type="match status" value="1"/>
</dbReference>
<feature type="transmembrane region" description="Helical" evidence="10">
    <location>
        <begin position="294"/>
        <end position="317"/>
    </location>
</feature>
<dbReference type="PROSITE" id="PS00237">
    <property type="entry name" value="G_PROTEIN_RECEP_F1_1"/>
    <property type="match status" value="1"/>
</dbReference>
<dbReference type="InterPro" id="IPR000276">
    <property type="entry name" value="GPCR_Rhodpsn"/>
</dbReference>
<feature type="transmembrane region" description="Helical" evidence="10">
    <location>
        <begin position="69"/>
        <end position="94"/>
    </location>
</feature>
<evidence type="ECO:0000256" key="8">
    <source>
        <dbReference type="ARBA" id="ARBA00023224"/>
    </source>
</evidence>
<keyword evidence="6 10" id="KW-0472">Membrane</keyword>
<dbReference type="GO" id="GO:0005886">
    <property type="term" value="C:plasma membrane"/>
    <property type="evidence" value="ECO:0007669"/>
    <property type="project" value="TreeGrafter"/>
</dbReference>